<dbReference type="AlphaFoldDB" id="A0AAW0V805"/>
<feature type="region of interest" description="Disordered" evidence="1">
    <location>
        <begin position="30"/>
        <end position="51"/>
    </location>
</feature>
<evidence type="ECO:0000313" key="3">
    <source>
        <dbReference type="Proteomes" id="UP001487740"/>
    </source>
</evidence>
<evidence type="ECO:0000256" key="1">
    <source>
        <dbReference type="SAM" id="MobiDB-lite"/>
    </source>
</evidence>
<name>A0AAW0V805_SCYPA</name>
<keyword evidence="3" id="KW-1185">Reference proteome</keyword>
<protein>
    <submittedName>
        <fullName evidence="2">Uncharacterized protein</fullName>
    </submittedName>
</protein>
<sequence>MGGNGAVVVVIVLVRGRAGWDGAGLDEAGRGRQALQGRQHRPKNDNGLSGGGGPAPLWVSAPLLFPRPSLAMHLNNVALQRLIIGSGVAVALDDEGVALRIRQNFMLPMRRFVRFGDKGSRKGEEITRGVRDVAVRPCEDILAVESSAYKILLTGLHGPPSSVRVSGDRRHLLPLAVTCDPIPSRPLVMGVRAWARGGAWA</sequence>
<organism evidence="2 3">
    <name type="scientific">Scylla paramamosain</name>
    <name type="common">Mud crab</name>
    <dbReference type="NCBI Taxonomy" id="85552"/>
    <lineage>
        <taxon>Eukaryota</taxon>
        <taxon>Metazoa</taxon>
        <taxon>Ecdysozoa</taxon>
        <taxon>Arthropoda</taxon>
        <taxon>Crustacea</taxon>
        <taxon>Multicrustacea</taxon>
        <taxon>Malacostraca</taxon>
        <taxon>Eumalacostraca</taxon>
        <taxon>Eucarida</taxon>
        <taxon>Decapoda</taxon>
        <taxon>Pleocyemata</taxon>
        <taxon>Brachyura</taxon>
        <taxon>Eubrachyura</taxon>
        <taxon>Portunoidea</taxon>
        <taxon>Portunidae</taxon>
        <taxon>Portuninae</taxon>
        <taxon>Scylla</taxon>
    </lineage>
</organism>
<dbReference type="EMBL" id="JARAKH010000001">
    <property type="protein sequence ID" value="KAK8407362.1"/>
    <property type="molecule type" value="Genomic_DNA"/>
</dbReference>
<proteinExistence type="predicted"/>
<gene>
    <name evidence="2" type="ORF">O3P69_002117</name>
</gene>
<accession>A0AAW0V805</accession>
<comment type="caution">
    <text evidence="2">The sequence shown here is derived from an EMBL/GenBank/DDBJ whole genome shotgun (WGS) entry which is preliminary data.</text>
</comment>
<dbReference type="Proteomes" id="UP001487740">
    <property type="component" value="Unassembled WGS sequence"/>
</dbReference>
<evidence type="ECO:0000313" key="2">
    <source>
        <dbReference type="EMBL" id="KAK8407362.1"/>
    </source>
</evidence>
<reference evidence="2 3" key="1">
    <citation type="submission" date="2023-03" db="EMBL/GenBank/DDBJ databases">
        <title>High-quality genome of Scylla paramamosain provides insights in environmental adaptation.</title>
        <authorList>
            <person name="Zhang L."/>
        </authorList>
    </citation>
    <scope>NUCLEOTIDE SEQUENCE [LARGE SCALE GENOMIC DNA]</scope>
    <source>
        <strain evidence="2">LZ_2023a</strain>
        <tissue evidence="2">Muscle</tissue>
    </source>
</reference>